<dbReference type="EMBL" id="DF820458">
    <property type="protein sequence ID" value="GAK52414.1"/>
    <property type="molecule type" value="Genomic_DNA"/>
</dbReference>
<keyword evidence="2" id="KW-1003">Cell membrane</keyword>
<gene>
    <name evidence="7" type="ORF">U14_03665</name>
</gene>
<keyword evidence="5 6" id="KW-0472">Membrane</keyword>
<evidence type="ECO:0000256" key="1">
    <source>
        <dbReference type="ARBA" id="ARBA00004651"/>
    </source>
</evidence>
<reference evidence="7" key="1">
    <citation type="journal article" date="2015" name="PeerJ">
        <title>First genomic representation of candidate bacterial phylum KSB3 points to enhanced environmental sensing as a trigger of wastewater bulking.</title>
        <authorList>
            <person name="Sekiguchi Y."/>
            <person name="Ohashi A."/>
            <person name="Parks D.H."/>
            <person name="Yamauchi T."/>
            <person name="Tyson G.W."/>
            <person name="Hugenholtz P."/>
        </authorList>
    </citation>
    <scope>NUCLEOTIDE SEQUENCE [LARGE SCALE GENOMIC DNA]</scope>
</reference>
<evidence type="ECO:0000256" key="2">
    <source>
        <dbReference type="ARBA" id="ARBA00022475"/>
    </source>
</evidence>
<keyword evidence="3 6" id="KW-0812">Transmembrane</keyword>
<evidence type="ECO:0000256" key="6">
    <source>
        <dbReference type="SAM" id="Phobius"/>
    </source>
</evidence>
<proteinExistence type="predicted"/>
<keyword evidence="4 6" id="KW-1133">Transmembrane helix</keyword>
<dbReference type="InterPro" id="IPR001851">
    <property type="entry name" value="ABC_transp_permease"/>
</dbReference>
<feature type="transmembrane region" description="Helical" evidence="6">
    <location>
        <begin position="123"/>
        <end position="144"/>
    </location>
</feature>
<feature type="transmembrane region" description="Helical" evidence="6">
    <location>
        <begin position="91"/>
        <end position="116"/>
    </location>
</feature>
<dbReference type="PANTHER" id="PTHR32196">
    <property type="entry name" value="ABC TRANSPORTER PERMEASE PROTEIN YPHD-RELATED-RELATED"/>
    <property type="match status" value="1"/>
</dbReference>
<dbReference type="GO" id="GO:0005886">
    <property type="term" value="C:plasma membrane"/>
    <property type="evidence" value="ECO:0007669"/>
    <property type="project" value="UniProtKB-SubCell"/>
</dbReference>
<dbReference type="HOGENOM" id="CLU_028880_2_2_0"/>
<dbReference type="STRING" id="1499966.U14_03665"/>
<evidence type="ECO:0000313" key="7">
    <source>
        <dbReference type="EMBL" id="GAK52414.1"/>
    </source>
</evidence>
<dbReference type="CDD" id="cd06579">
    <property type="entry name" value="TM_PBP1_transp_AraH_like"/>
    <property type="match status" value="1"/>
</dbReference>
<feature type="transmembrane region" description="Helical" evidence="6">
    <location>
        <begin position="292"/>
        <end position="311"/>
    </location>
</feature>
<evidence type="ECO:0000256" key="5">
    <source>
        <dbReference type="ARBA" id="ARBA00023136"/>
    </source>
</evidence>
<accession>A0A081BPU8</accession>
<feature type="transmembrane region" description="Helical" evidence="6">
    <location>
        <begin position="210"/>
        <end position="229"/>
    </location>
</feature>
<dbReference type="Proteomes" id="UP000030700">
    <property type="component" value="Unassembled WGS sequence"/>
</dbReference>
<evidence type="ECO:0000256" key="4">
    <source>
        <dbReference type="ARBA" id="ARBA00022989"/>
    </source>
</evidence>
<keyword evidence="8" id="KW-1185">Reference proteome</keyword>
<sequence length="316" mass="33747">MAQTSKKSLNTQTVVLIVALVMWFLLSIFTKTFFTMVNVQNIMRQMAIQGILGIAEVLVIITAGIDLSVGSVVALVNILMAQMLVSTTMHFPMPIIVIVCLGIAAFVGLIHGILIFEFRLPAFIATLGTMTILRGVVFLLTGGSNVFGMPRSVADFGSADFLKIPYLFCFLIVAVIIVETILRRTSFGRYIYALGSNPEAARLSGVNTRVVTYGVYMLASLLAGVAGIMETTRLWMGVPGTGNGYELDAIAAAVLGGTSLAGAEGTPAGAFVGALVMTTIYNGSILLHIDPFWTRIIVGVILVITVAVDQFRKGKE</sequence>
<evidence type="ECO:0000256" key="3">
    <source>
        <dbReference type="ARBA" id="ARBA00022692"/>
    </source>
</evidence>
<dbReference type="GO" id="GO:0022857">
    <property type="term" value="F:transmembrane transporter activity"/>
    <property type="evidence" value="ECO:0007669"/>
    <property type="project" value="InterPro"/>
</dbReference>
<protein>
    <submittedName>
        <fullName evidence="7">Monosaccharide-transporting ATPase</fullName>
    </submittedName>
</protein>
<evidence type="ECO:0000313" key="8">
    <source>
        <dbReference type="Proteomes" id="UP000030700"/>
    </source>
</evidence>
<feature type="transmembrane region" description="Helical" evidence="6">
    <location>
        <begin position="51"/>
        <end position="79"/>
    </location>
</feature>
<dbReference type="Pfam" id="PF02653">
    <property type="entry name" value="BPD_transp_2"/>
    <property type="match status" value="1"/>
</dbReference>
<feature type="transmembrane region" description="Helical" evidence="6">
    <location>
        <begin position="164"/>
        <end position="182"/>
    </location>
</feature>
<dbReference type="AlphaFoldDB" id="A0A081BPU8"/>
<organism evidence="7">
    <name type="scientific">Candidatus Moduliflexus flocculans</name>
    <dbReference type="NCBI Taxonomy" id="1499966"/>
    <lineage>
        <taxon>Bacteria</taxon>
        <taxon>Candidatus Moduliflexota</taxon>
        <taxon>Candidatus Moduliflexia</taxon>
        <taxon>Candidatus Moduliflexales</taxon>
        <taxon>Candidatus Moduliflexaceae</taxon>
    </lineage>
</organism>
<feature type="transmembrane region" description="Helical" evidence="6">
    <location>
        <begin position="14"/>
        <end position="39"/>
    </location>
</feature>
<comment type="subcellular location">
    <subcellularLocation>
        <location evidence="1">Cell membrane</location>
        <topology evidence="1">Multi-pass membrane protein</topology>
    </subcellularLocation>
</comment>
<name>A0A081BPU8_9BACT</name>